<dbReference type="SUPFAM" id="SSF49503">
    <property type="entry name" value="Cupredoxins"/>
    <property type="match status" value="3"/>
</dbReference>
<keyword evidence="8 12" id="KW-0677">Repeat</keyword>
<keyword evidence="6 12" id="KW-0964">Secreted</keyword>
<dbReference type="Pfam" id="PF07732">
    <property type="entry name" value="Cu-oxidase_3"/>
    <property type="match status" value="1"/>
</dbReference>
<comment type="function">
    <text evidence="12">Lignin degradation and detoxification of lignin-derived products.</text>
</comment>
<dbReference type="PANTHER" id="PTHR11709">
    <property type="entry name" value="MULTI-COPPER OXIDASE"/>
    <property type="match status" value="1"/>
</dbReference>
<accession>A0AA38F2Y9</accession>
<evidence type="ECO:0000256" key="4">
    <source>
        <dbReference type="ARBA" id="ARBA00012297"/>
    </source>
</evidence>
<dbReference type="GO" id="GO:0048046">
    <property type="term" value="C:apoplast"/>
    <property type="evidence" value="ECO:0007669"/>
    <property type="project" value="UniProtKB-SubCell"/>
</dbReference>
<feature type="chain" id="PRO_5041485772" description="Laccase" evidence="12">
    <location>
        <begin position="29"/>
        <end position="568"/>
    </location>
</feature>
<reference evidence="16 17" key="1">
    <citation type="journal article" date="2021" name="Nat. Plants">
        <title>The Taxus genome provides insights into paclitaxel biosynthesis.</title>
        <authorList>
            <person name="Xiong X."/>
            <person name="Gou J."/>
            <person name="Liao Q."/>
            <person name="Li Y."/>
            <person name="Zhou Q."/>
            <person name="Bi G."/>
            <person name="Li C."/>
            <person name="Du R."/>
            <person name="Wang X."/>
            <person name="Sun T."/>
            <person name="Guo L."/>
            <person name="Liang H."/>
            <person name="Lu P."/>
            <person name="Wu Y."/>
            <person name="Zhang Z."/>
            <person name="Ro D.K."/>
            <person name="Shang Y."/>
            <person name="Huang S."/>
            <person name="Yan J."/>
        </authorList>
    </citation>
    <scope>NUCLEOTIDE SEQUENCE [LARGE SCALE GENOMIC DNA]</scope>
    <source>
        <strain evidence="16">Ta-2019</strain>
    </source>
</reference>
<dbReference type="Pfam" id="PF00394">
    <property type="entry name" value="Cu-oxidase"/>
    <property type="match status" value="1"/>
</dbReference>
<comment type="cofactor">
    <cofactor evidence="12">
        <name>Cu cation</name>
        <dbReference type="ChEBI" id="CHEBI:23378"/>
    </cofactor>
    <text evidence="12">Binds 4 Cu cations per monomer.</text>
</comment>
<comment type="similarity">
    <text evidence="3 12">Belongs to the multicopper oxidase family.</text>
</comment>
<evidence type="ECO:0000256" key="7">
    <source>
        <dbReference type="ARBA" id="ARBA00022723"/>
    </source>
</evidence>
<evidence type="ECO:0000256" key="3">
    <source>
        <dbReference type="ARBA" id="ARBA00010609"/>
    </source>
</evidence>
<dbReference type="InterPro" id="IPR045087">
    <property type="entry name" value="Cu-oxidase_fam"/>
</dbReference>
<dbReference type="CDD" id="cd13897">
    <property type="entry name" value="CuRO_3_LCC_plant"/>
    <property type="match status" value="1"/>
</dbReference>
<sequence>MAAGLKSSNLLKLAFVCVIFIAPWEASAAIVHHKFTIETQKVWRLCKEQEIVTVNGQFPGPTIYVHEGDNVVVEVENKVHDNITIHWHGVKQLRSCWVDGPAYITQCPIAQGNTFTYNFTVTEQEGTLWWHAHISYLRATVHGVFVIYPRIGKPYPFPKPAAEFPIILGEWWNSNVEDVIREAIEKGDVPRESNAYTINTQPGDLFPCSAKETSRIVVKRGENYLLRIVNAALNHAFFFKIAKHRLTVVATDASYTKPYKTKVLFIQPGQTMDVLLKAQQGSETYYMGARAYDSRPAGAGQYINITTTAILQYSGSKYSVPVMPNLPPFNDTPTAHKFSSQLKSLFPSVPQTVDEEMLITEGYGIVSCPTNPCQWVNNVRAVGSLNNISFVRPSVDILQAYYFGIDGVFTRDFPNNPPLKFNYTQQNPPSTPLPSFWNTESGTRVKVLKFNSNVQIVFQNTAIVFTENHPIHLHGHDFYVVGQGFGNYNPQTDPANFNLVDPQMRNTIGVPTGGWTAIRFTTNNPGVWLLHCHLEAHSELGFDMVFIVENGKEESEKLPPPPLGLPQC</sequence>
<organism evidence="16 17">
    <name type="scientific">Taxus chinensis</name>
    <name type="common">Chinese yew</name>
    <name type="synonym">Taxus wallichiana var. chinensis</name>
    <dbReference type="NCBI Taxonomy" id="29808"/>
    <lineage>
        <taxon>Eukaryota</taxon>
        <taxon>Viridiplantae</taxon>
        <taxon>Streptophyta</taxon>
        <taxon>Embryophyta</taxon>
        <taxon>Tracheophyta</taxon>
        <taxon>Spermatophyta</taxon>
        <taxon>Pinopsida</taxon>
        <taxon>Pinidae</taxon>
        <taxon>Conifers II</taxon>
        <taxon>Cupressales</taxon>
        <taxon>Taxaceae</taxon>
        <taxon>Taxus</taxon>
    </lineage>
</organism>
<dbReference type="InterPro" id="IPR008972">
    <property type="entry name" value="Cupredoxin"/>
</dbReference>
<dbReference type="NCBIfam" id="TIGR03389">
    <property type="entry name" value="laccase"/>
    <property type="match status" value="1"/>
</dbReference>
<dbReference type="Proteomes" id="UP000824469">
    <property type="component" value="Unassembled WGS sequence"/>
</dbReference>
<feature type="domain" description="Plastocyanin-like" evidence="13">
    <location>
        <begin position="163"/>
        <end position="316"/>
    </location>
</feature>
<keyword evidence="7 12" id="KW-0479">Metal-binding</keyword>
<dbReference type="CDD" id="cd13849">
    <property type="entry name" value="CuRO_1_LCC_plant"/>
    <property type="match status" value="1"/>
</dbReference>
<keyword evidence="12" id="KW-0732">Signal</keyword>
<dbReference type="PANTHER" id="PTHR11709:SF417">
    <property type="entry name" value="LACCASE-17"/>
    <property type="match status" value="1"/>
</dbReference>
<dbReference type="Pfam" id="PF07731">
    <property type="entry name" value="Cu-oxidase_2"/>
    <property type="match status" value="1"/>
</dbReference>
<dbReference type="EMBL" id="JAHRHJ020003813">
    <property type="protein sequence ID" value="KAH9287980.1"/>
    <property type="molecule type" value="Genomic_DNA"/>
</dbReference>
<evidence type="ECO:0000256" key="12">
    <source>
        <dbReference type="RuleBase" id="RU361119"/>
    </source>
</evidence>
<dbReference type="EC" id="1.10.3.2" evidence="4 12"/>
<dbReference type="InterPro" id="IPR011707">
    <property type="entry name" value="Cu-oxidase-like_N"/>
</dbReference>
<evidence type="ECO:0000259" key="15">
    <source>
        <dbReference type="Pfam" id="PF07732"/>
    </source>
</evidence>
<keyword evidence="5 12" id="KW-0052">Apoplast</keyword>
<dbReference type="GO" id="GO:0052716">
    <property type="term" value="F:hydroquinone:oxygen oxidoreductase activity"/>
    <property type="evidence" value="ECO:0007669"/>
    <property type="project" value="UniProtKB-EC"/>
</dbReference>
<proteinExistence type="inferred from homology"/>
<evidence type="ECO:0000256" key="10">
    <source>
        <dbReference type="ARBA" id="ARBA00023008"/>
    </source>
</evidence>
<dbReference type="GO" id="GO:0046274">
    <property type="term" value="P:lignin catabolic process"/>
    <property type="evidence" value="ECO:0007669"/>
    <property type="project" value="UniProtKB-KW"/>
</dbReference>
<dbReference type="InterPro" id="IPR011706">
    <property type="entry name" value="Cu-oxidase_C"/>
</dbReference>
<evidence type="ECO:0000256" key="1">
    <source>
        <dbReference type="ARBA" id="ARBA00000349"/>
    </source>
</evidence>
<evidence type="ECO:0000256" key="11">
    <source>
        <dbReference type="ARBA" id="ARBA00023185"/>
    </source>
</evidence>
<keyword evidence="17" id="KW-1185">Reference proteome</keyword>
<feature type="signal peptide" evidence="12">
    <location>
        <begin position="1"/>
        <end position="28"/>
    </location>
</feature>
<dbReference type="GO" id="GO:0005507">
    <property type="term" value="F:copper ion binding"/>
    <property type="evidence" value="ECO:0007669"/>
    <property type="project" value="InterPro"/>
</dbReference>
<keyword evidence="9 12" id="KW-0560">Oxidoreductase</keyword>
<gene>
    <name evidence="16" type="ORF">KI387_032097</name>
</gene>
<dbReference type="InterPro" id="IPR034288">
    <property type="entry name" value="CuRO_1_LCC"/>
</dbReference>
<evidence type="ECO:0000313" key="17">
    <source>
        <dbReference type="Proteomes" id="UP000824469"/>
    </source>
</evidence>
<dbReference type="CDD" id="cd13875">
    <property type="entry name" value="CuRO_2_LCC_plant"/>
    <property type="match status" value="1"/>
</dbReference>
<evidence type="ECO:0000256" key="8">
    <source>
        <dbReference type="ARBA" id="ARBA00022737"/>
    </source>
</evidence>
<dbReference type="InterPro" id="IPR001117">
    <property type="entry name" value="Cu-oxidase_2nd"/>
</dbReference>
<keyword evidence="11 12" id="KW-0439">Lignin degradation</keyword>
<dbReference type="InterPro" id="IPR017761">
    <property type="entry name" value="Laccase"/>
</dbReference>
<dbReference type="InterPro" id="IPR034289">
    <property type="entry name" value="CuRO_3_LCC"/>
</dbReference>
<feature type="domain" description="Plastocyanin-like" evidence="14">
    <location>
        <begin position="413"/>
        <end position="551"/>
    </location>
</feature>
<comment type="catalytic activity">
    <reaction evidence="1 12">
        <text>4 hydroquinone + O2 = 4 benzosemiquinone + 2 H2O</text>
        <dbReference type="Rhea" id="RHEA:11276"/>
        <dbReference type="ChEBI" id="CHEBI:15377"/>
        <dbReference type="ChEBI" id="CHEBI:15379"/>
        <dbReference type="ChEBI" id="CHEBI:17594"/>
        <dbReference type="ChEBI" id="CHEBI:17977"/>
        <dbReference type="EC" id="1.10.3.2"/>
    </reaction>
</comment>
<evidence type="ECO:0000256" key="5">
    <source>
        <dbReference type="ARBA" id="ARBA00022523"/>
    </source>
</evidence>
<comment type="caution">
    <text evidence="16">The sequence shown here is derived from an EMBL/GenBank/DDBJ whole genome shotgun (WGS) entry which is preliminary data.</text>
</comment>
<evidence type="ECO:0000256" key="6">
    <source>
        <dbReference type="ARBA" id="ARBA00022525"/>
    </source>
</evidence>
<name>A0AA38F2Y9_TAXCH</name>
<dbReference type="OMA" id="VFVIYPR"/>
<evidence type="ECO:0000256" key="9">
    <source>
        <dbReference type="ARBA" id="ARBA00023002"/>
    </source>
</evidence>
<evidence type="ECO:0000256" key="2">
    <source>
        <dbReference type="ARBA" id="ARBA00004271"/>
    </source>
</evidence>
<dbReference type="Gene3D" id="2.60.40.420">
    <property type="entry name" value="Cupredoxins - blue copper proteins"/>
    <property type="match status" value="3"/>
</dbReference>
<dbReference type="InterPro" id="IPR034285">
    <property type="entry name" value="CuRO_2_LCC"/>
</dbReference>
<keyword evidence="10 12" id="KW-0186">Copper</keyword>
<dbReference type="AlphaFoldDB" id="A0AA38F2Y9"/>
<evidence type="ECO:0000313" key="16">
    <source>
        <dbReference type="EMBL" id="KAH9287980.1"/>
    </source>
</evidence>
<evidence type="ECO:0000259" key="13">
    <source>
        <dbReference type="Pfam" id="PF00394"/>
    </source>
</evidence>
<feature type="domain" description="Plastocyanin-like" evidence="15">
    <location>
        <begin position="37"/>
        <end position="150"/>
    </location>
</feature>
<comment type="subcellular location">
    <subcellularLocation>
        <location evidence="2 12">Secreted</location>
        <location evidence="2 12">Extracellular space</location>
        <location evidence="2 12">Apoplast</location>
    </subcellularLocation>
</comment>
<evidence type="ECO:0000259" key="14">
    <source>
        <dbReference type="Pfam" id="PF07731"/>
    </source>
</evidence>
<protein>
    <recommendedName>
        <fullName evidence="4 12">Laccase</fullName>
        <ecNumber evidence="4 12">1.10.3.2</ecNumber>
    </recommendedName>
    <alternativeName>
        <fullName evidence="12">Benzenediol:oxygen oxidoreductase</fullName>
    </alternativeName>
    <alternativeName>
        <fullName evidence="12">Diphenol oxidase</fullName>
    </alternativeName>
    <alternativeName>
        <fullName evidence="12">Urishiol oxidase</fullName>
    </alternativeName>
</protein>